<dbReference type="Proteomes" id="UP000249390">
    <property type="component" value="Unassembled WGS sequence"/>
</dbReference>
<name>A0A328DYM8_9ASTE</name>
<dbReference type="EMBL" id="NQVE01000067">
    <property type="protein sequence ID" value="RAL50330.1"/>
    <property type="molecule type" value="Genomic_DNA"/>
</dbReference>
<proteinExistence type="predicted"/>
<sequence>MGFSFSSTKRFLLSVAVLVLFISSSLISSTQSRRMLPLPEPDRRKTGNGVVFGKAEVGNAAAAAGGGGAVFDEKLVVRHLAALDRILRSVPSPSTGN</sequence>
<evidence type="ECO:0000313" key="2">
    <source>
        <dbReference type="EMBL" id="RAL50330.1"/>
    </source>
</evidence>
<reference evidence="2 3" key="1">
    <citation type="submission" date="2018-06" db="EMBL/GenBank/DDBJ databases">
        <title>The Genome of Cuscuta australis (Dodder) Provides Insight into the Evolution of Plant Parasitism.</title>
        <authorList>
            <person name="Liu H."/>
        </authorList>
    </citation>
    <scope>NUCLEOTIDE SEQUENCE [LARGE SCALE GENOMIC DNA]</scope>
    <source>
        <strain evidence="3">cv. Yunnan</strain>
        <tissue evidence="2">Vines</tissue>
    </source>
</reference>
<keyword evidence="3" id="KW-1185">Reference proteome</keyword>
<accession>A0A328DYM8</accession>
<evidence type="ECO:0000313" key="3">
    <source>
        <dbReference type="Proteomes" id="UP000249390"/>
    </source>
</evidence>
<dbReference type="AlphaFoldDB" id="A0A328DYM8"/>
<evidence type="ECO:0000256" key="1">
    <source>
        <dbReference type="SAM" id="SignalP"/>
    </source>
</evidence>
<protein>
    <submittedName>
        <fullName evidence="2">Uncharacterized protein</fullName>
    </submittedName>
</protein>
<keyword evidence="1" id="KW-0732">Signal</keyword>
<comment type="caution">
    <text evidence="2">The sequence shown here is derived from an EMBL/GenBank/DDBJ whole genome shotgun (WGS) entry which is preliminary data.</text>
</comment>
<gene>
    <name evidence="2" type="ORF">DM860_008004</name>
</gene>
<feature type="signal peptide" evidence="1">
    <location>
        <begin position="1"/>
        <end position="32"/>
    </location>
</feature>
<organism evidence="2 3">
    <name type="scientific">Cuscuta australis</name>
    <dbReference type="NCBI Taxonomy" id="267555"/>
    <lineage>
        <taxon>Eukaryota</taxon>
        <taxon>Viridiplantae</taxon>
        <taxon>Streptophyta</taxon>
        <taxon>Embryophyta</taxon>
        <taxon>Tracheophyta</taxon>
        <taxon>Spermatophyta</taxon>
        <taxon>Magnoliopsida</taxon>
        <taxon>eudicotyledons</taxon>
        <taxon>Gunneridae</taxon>
        <taxon>Pentapetalae</taxon>
        <taxon>asterids</taxon>
        <taxon>lamiids</taxon>
        <taxon>Solanales</taxon>
        <taxon>Convolvulaceae</taxon>
        <taxon>Cuscuteae</taxon>
        <taxon>Cuscuta</taxon>
        <taxon>Cuscuta subgen. Grammica</taxon>
        <taxon>Cuscuta sect. Cleistogrammica</taxon>
    </lineage>
</organism>
<feature type="chain" id="PRO_5016315432" evidence="1">
    <location>
        <begin position="33"/>
        <end position="97"/>
    </location>
</feature>